<accession>A0A1H9FI85</accession>
<dbReference type="Pfam" id="PF16234">
    <property type="entry name" value="DUF4892"/>
    <property type="match status" value="1"/>
</dbReference>
<evidence type="ECO:0000256" key="1">
    <source>
        <dbReference type="SAM" id="SignalP"/>
    </source>
</evidence>
<dbReference type="OrthoDB" id="5741786at2"/>
<dbReference type="STRING" id="355243.SAMN03080615_01277"/>
<dbReference type="InterPro" id="IPR036737">
    <property type="entry name" value="OmpA-like_sf"/>
</dbReference>
<dbReference type="Gene3D" id="3.30.1330.60">
    <property type="entry name" value="OmpA-like domain"/>
    <property type="match status" value="1"/>
</dbReference>
<dbReference type="RefSeq" id="WP_091355526.1">
    <property type="nucleotide sequence ID" value="NZ_AP025284.1"/>
</dbReference>
<dbReference type="EMBL" id="FOGB01000003">
    <property type="protein sequence ID" value="SEQ37660.1"/>
    <property type="molecule type" value="Genomic_DNA"/>
</dbReference>
<organism evidence="2 3">
    <name type="scientific">Amphritea atlantica</name>
    <dbReference type="NCBI Taxonomy" id="355243"/>
    <lineage>
        <taxon>Bacteria</taxon>
        <taxon>Pseudomonadati</taxon>
        <taxon>Pseudomonadota</taxon>
        <taxon>Gammaproteobacteria</taxon>
        <taxon>Oceanospirillales</taxon>
        <taxon>Oceanospirillaceae</taxon>
        <taxon>Amphritea</taxon>
    </lineage>
</organism>
<feature type="signal peptide" evidence="1">
    <location>
        <begin position="1"/>
        <end position="21"/>
    </location>
</feature>
<gene>
    <name evidence="2" type="ORF">SAMN03080615_01277</name>
</gene>
<name>A0A1H9FI85_9GAMM</name>
<evidence type="ECO:0000313" key="3">
    <source>
        <dbReference type="Proteomes" id="UP000198749"/>
    </source>
</evidence>
<dbReference type="AlphaFoldDB" id="A0A1H9FI85"/>
<dbReference type="SUPFAM" id="SSF103088">
    <property type="entry name" value="OmpA-like"/>
    <property type="match status" value="1"/>
</dbReference>
<keyword evidence="3" id="KW-1185">Reference proteome</keyword>
<sequence>MRIQAFLQVVLMLLLSAAVQAESDVSGSSDPRQLPRFPLSWIVSYNTRAVPEYALATGPMRKIEGIIAPEKDKRIKGELTRITYRVPDIHTPDQVFNYYLDLLKSMQADILFQCSSRQCGSSNQWANNYFEVAELYGLDRTQFFLSATAGNLQLALYTVKRGNRRVYIHLDLIEPLKQTAETLAADLQQQGFSWLSDAEQLEPLIDFMSSNPQQKILIASYNRSEGVGTDELLARSLNASSEVRDLLVEAGIDAGRIDSIGVGPALPVIDREQASGVWIQLR</sequence>
<evidence type="ECO:0000313" key="2">
    <source>
        <dbReference type="EMBL" id="SEQ37660.1"/>
    </source>
</evidence>
<keyword evidence="1" id="KW-0732">Signal</keyword>
<dbReference type="Proteomes" id="UP000198749">
    <property type="component" value="Unassembled WGS sequence"/>
</dbReference>
<dbReference type="InterPro" id="IPR032608">
    <property type="entry name" value="DUF4892"/>
</dbReference>
<protein>
    <recommendedName>
        <fullName evidence="4">DUF4892 domain-containing protein</fullName>
    </recommendedName>
</protein>
<reference evidence="3" key="1">
    <citation type="submission" date="2016-10" db="EMBL/GenBank/DDBJ databases">
        <authorList>
            <person name="Varghese N."/>
            <person name="Submissions S."/>
        </authorList>
    </citation>
    <scope>NUCLEOTIDE SEQUENCE [LARGE SCALE GENOMIC DNA]</scope>
    <source>
        <strain evidence="3">DSM 18887</strain>
    </source>
</reference>
<feature type="chain" id="PRO_5011697900" description="DUF4892 domain-containing protein" evidence="1">
    <location>
        <begin position="22"/>
        <end position="282"/>
    </location>
</feature>
<evidence type="ECO:0008006" key="4">
    <source>
        <dbReference type="Google" id="ProtNLM"/>
    </source>
</evidence>
<proteinExistence type="predicted"/>